<dbReference type="PROSITE" id="PS51186">
    <property type="entry name" value="GNAT"/>
    <property type="match status" value="1"/>
</dbReference>
<keyword evidence="1 4" id="KW-0808">Transferase</keyword>
<evidence type="ECO:0000256" key="1">
    <source>
        <dbReference type="ARBA" id="ARBA00022679"/>
    </source>
</evidence>
<evidence type="ECO:0000256" key="2">
    <source>
        <dbReference type="ARBA" id="ARBA00023315"/>
    </source>
</evidence>
<dbReference type="EMBL" id="JBHSDC010000002">
    <property type="protein sequence ID" value="MFC4230629.1"/>
    <property type="molecule type" value="Genomic_DNA"/>
</dbReference>
<dbReference type="PANTHER" id="PTHR43072">
    <property type="entry name" value="N-ACETYLTRANSFERASE"/>
    <property type="match status" value="1"/>
</dbReference>
<protein>
    <submittedName>
        <fullName evidence="4">GNAT family N-acetyltransferase</fullName>
        <ecNumber evidence="4">2.3.-.-</ecNumber>
    </submittedName>
</protein>
<proteinExistence type="predicted"/>
<feature type="domain" description="N-acetyltransferase" evidence="3">
    <location>
        <begin position="1"/>
        <end position="158"/>
    </location>
</feature>
<dbReference type="InterPro" id="IPR000182">
    <property type="entry name" value="GNAT_dom"/>
</dbReference>
<dbReference type="SUPFAM" id="SSF55729">
    <property type="entry name" value="Acyl-CoA N-acyltransferases (Nat)"/>
    <property type="match status" value="1"/>
</dbReference>
<keyword evidence="2 4" id="KW-0012">Acyltransferase</keyword>
<evidence type="ECO:0000313" key="4">
    <source>
        <dbReference type="EMBL" id="MFC4230629.1"/>
    </source>
</evidence>
<dbReference type="InterPro" id="IPR016181">
    <property type="entry name" value="Acyl_CoA_acyltransferase"/>
</dbReference>
<gene>
    <name evidence="4" type="ORF">ACFOW1_01920</name>
</gene>
<comment type="caution">
    <text evidence="4">The sequence shown here is derived from an EMBL/GenBank/DDBJ whole genome shotgun (WGS) entry which is preliminary data.</text>
</comment>
<dbReference type="Proteomes" id="UP001595906">
    <property type="component" value="Unassembled WGS sequence"/>
</dbReference>
<dbReference type="PANTHER" id="PTHR43072:SF23">
    <property type="entry name" value="UPF0039 PROTEIN C11D3.02C"/>
    <property type="match status" value="1"/>
</dbReference>
<evidence type="ECO:0000259" key="3">
    <source>
        <dbReference type="PROSITE" id="PS51186"/>
    </source>
</evidence>
<dbReference type="Gene3D" id="3.40.630.30">
    <property type="match status" value="1"/>
</dbReference>
<dbReference type="GO" id="GO:0016746">
    <property type="term" value="F:acyltransferase activity"/>
    <property type="evidence" value="ECO:0007669"/>
    <property type="project" value="UniProtKB-KW"/>
</dbReference>
<dbReference type="EC" id="2.3.-.-" evidence="4"/>
<name>A0ABV8PSR9_9BACT</name>
<dbReference type="Pfam" id="PF00583">
    <property type="entry name" value="Acetyltransf_1"/>
    <property type="match status" value="1"/>
</dbReference>
<sequence length="164" mass="18230">MHIITITPNHYPQVAAIYLQGIATGQATFQTEAPTWQEWDKGHLPFCRLAAMVDHALVGWVALSPVSARPVYKGVAELSIYVAAMQRGKGIGKYLLQAAIKESEDNGIWTLQSGIFKDNTSSIQLHLRCGFREIGYREKIGCLNGVWKDNIIMERRSTIIGLST</sequence>
<dbReference type="CDD" id="cd04301">
    <property type="entry name" value="NAT_SF"/>
    <property type="match status" value="1"/>
</dbReference>
<accession>A0ABV8PSR9</accession>
<evidence type="ECO:0000313" key="5">
    <source>
        <dbReference type="Proteomes" id="UP001595906"/>
    </source>
</evidence>
<organism evidence="4 5">
    <name type="scientific">Parasediminibacterium paludis</name>
    <dbReference type="NCBI Taxonomy" id="908966"/>
    <lineage>
        <taxon>Bacteria</taxon>
        <taxon>Pseudomonadati</taxon>
        <taxon>Bacteroidota</taxon>
        <taxon>Chitinophagia</taxon>
        <taxon>Chitinophagales</taxon>
        <taxon>Chitinophagaceae</taxon>
        <taxon>Parasediminibacterium</taxon>
    </lineage>
</organism>
<reference evidence="5" key="1">
    <citation type="journal article" date="2019" name="Int. J. Syst. Evol. Microbiol.">
        <title>The Global Catalogue of Microorganisms (GCM) 10K type strain sequencing project: providing services to taxonomists for standard genome sequencing and annotation.</title>
        <authorList>
            <consortium name="The Broad Institute Genomics Platform"/>
            <consortium name="The Broad Institute Genome Sequencing Center for Infectious Disease"/>
            <person name="Wu L."/>
            <person name="Ma J."/>
        </authorList>
    </citation>
    <scope>NUCLEOTIDE SEQUENCE [LARGE SCALE GENOMIC DNA]</scope>
    <source>
        <strain evidence="5">CECT 8010</strain>
    </source>
</reference>
<keyword evidence="5" id="KW-1185">Reference proteome</keyword>
<dbReference type="RefSeq" id="WP_379011919.1">
    <property type="nucleotide sequence ID" value="NZ_JBHSDC010000002.1"/>
</dbReference>